<dbReference type="Proteomes" id="UP000326546">
    <property type="component" value="Chromosome"/>
</dbReference>
<dbReference type="OrthoDB" id="9792525at2"/>
<reference evidence="1 2" key="1">
    <citation type="submission" date="2019-09" db="EMBL/GenBank/DDBJ databases">
        <title>Serinicoccus pratensis sp. nov., isolated from meadow soil.</title>
        <authorList>
            <person name="Zhang W."/>
        </authorList>
    </citation>
    <scope>NUCLEOTIDE SEQUENCE [LARGE SCALE GENOMIC DNA]</scope>
    <source>
        <strain evidence="1 2">W204</strain>
    </source>
</reference>
<name>A0A5J6VAC3_9MICO</name>
<organism evidence="1 2">
    <name type="scientific">Ornithinimicrobium pratense</name>
    <dbReference type="NCBI Taxonomy" id="2593973"/>
    <lineage>
        <taxon>Bacteria</taxon>
        <taxon>Bacillati</taxon>
        <taxon>Actinomycetota</taxon>
        <taxon>Actinomycetes</taxon>
        <taxon>Micrococcales</taxon>
        <taxon>Ornithinimicrobiaceae</taxon>
        <taxon>Ornithinimicrobium</taxon>
    </lineage>
</organism>
<dbReference type="InterPro" id="IPR018714">
    <property type="entry name" value="DUF2237"/>
</dbReference>
<sequence>MSMRNVLGGELQECGIDPMTGFTRSGRCEVTPDDLGVHGVCAVMTEDFLQHQLGVGNDLVTPRPMWSFPGLRAGDRWCVVAVRWLQAQRAGCGAPVVLASTHESVLEVVPLTLLQQHAVDVPDDVSGLTHG</sequence>
<evidence type="ECO:0000313" key="1">
    <source>
        <dbReference type="EMBL" id="QFG70052.1"/>
    </source>
</evidence>
<protein>
    <submittedName>
        <fullName evidence="1">DUF2237 domain-containing protein</fullName>
    </submittedName>
</protein>
<dbReference type="AlphaFoldDB" id="A0A5J6VAC3"/>
<dbReference type="Pfam" id="PF09996">
    <property type="entry name" value="DUF2237"/>
    <property type="match status" value="1"/>
</dbReference>
<dbReference type="Gene3D" id="3.30.56.110">
    <property type="entry name" value="Protein of unknown function DUF2237"/>
    <property type="match status" value="1"/>
</dbReference>
<evidence type="ECO:0000313" key="2">
    <source>
        <dbReference type="Proteomes" id="UP000326546"/>
    </source>
</evidence>
<proteinExistence type="predicted"/>
<dbReference type="PANTHER" id="PTHR37466:SF1">
    <property type="entry name" value="SLR1628 PROTEIN"/>
    <property type="match status" value="1"/>
</dbReference>
<keyword evidence="2" id="KW-1185">Reference proteome</keyword>
<accession>A0A5J6VAC3</accession>
<dbReference type="KEGG" id="serw:FY030_00325"/>
<dbReference type="PANTHER" id="PTHR37466">
    <property type="entry name" value="SLR1628 PROTEIN"/>
    <property type="match status" value="1"/>
</dbReference>
<gene>
    <name evidence="1" type="ORF">FY030_00325</name>
</gene>
<dbReference type="EMBL" id="CP044427">
    <property type="protein sequence ID" value="QFG70052.1"/>
    <property type="molecule type" value="Genomic_DNA"/>
</dbReference>